<dbReference type="CDD" id="cd04598">
    <property type="entry name" value="CBS_pair_GGDEF_EAL"/>
    <property type="match status" value="1"/>
</dbReference>
<comment type="caution">
    <text evidence="3">The sequence shown here is derived from an EMBL/GenBank/DDBJ whole genome shotgun (WGS) entry which is preliminary data.</text>
</comment>
<dbReference type="PANTHER" id="PTHR43156:SF9">
    <property type="entry name" value="HAMP DOMAIN-CONTAINING PROTEIN"/>
    <property type="match status" value="1"/>
</dbReference>
<dbReference type="InterPro" id="IPR036457">
    <property type="entry name" value="PPM-type-like_dom_sf"/>
</dbReference>
<dbReference type="GO" id="GO:0016791">
    <property type="term" value="F:phosphatase activity"/>
    <property type="evidence" value="ECO:0007669"/>
    <property type="project" value="TreeGrafter"/>
</dbReference>
<dbReference type="InterPro" id="IPR001932">
    <property type="entry name" value="PPM-type_phosphatase-like_dom"/>
</dbReference>
<gene>
    <name evidence="3" type="ORF">GW590_10185</name>
</gene>
<sequence>MPVSKSLSRSRAGPTALDLCISAPSISPETDNAAVLALFSLHKELPSLPVVEHRRPFGLINRHLFLSQMSRPFYRELYDKKSCIAFMDKSPLIIDHAATLGAVAEQTVITGDKSLSDGFIITREGEYLGIGLGLDLVKMVSDVHEQQHQQIVQSIEYASVIQGAMLATSRQAMTLALNDWSLLWQPRDTVGGDYYYFIQRENGWLMVLVDCTGHGVPGAFMTLIFASALNQALSQHGSERPELLLSAINRHIKETLGQIQQEGQPRPLSNDGCDVMILALNTLSSTLKWVSARIPAFILSAEQGHTQALSVDRMGVGYTDTPYDYVWPCEQLTINPQDIFFTMTDGLTDQVGGERGIMFGKRRLRDLLQRYQSLPMPELATNLMAEWQLYQGEEPRRDDVTFWGFRY</sequence>
<evidence type="ECO:0000313" key="4">
    <source>
        <dbReference type="Proteomes" id="UP000585363"/>
    </source>
</evidence>
<evidence type="ECO:0000259" key="2">
    <source>
        <dbReference type="SMART" id="SM00331"/>
    </source>
</evidence>
<evidence type="ECO:0000256" key="1">
    <source>
        <dbReference type="ARBA" id="ARBA00022801"/>
    </source>
</evidence>
<dbReference type="EMBL" id="JAADJU010000004">
    <property type="protein sequence ID" value="NMP27233.1"/>
    <property type="molecule type" value="Genomic_DNA"/>
</dbReference>
<dbReference type="SMART" id="SM00331">
    <property type="entry name" value="PP2C_SIG"/>
    <property type="match status" value="1"/>
</dbReference>
<organism evidence="3 4">
    <name type="scientific">Rouxiella aceris</name>
    <dbReference type="NCBI Taxonomy" id="2703884"/>
    <lineage>
        <taxon>Bacteria</taxon>
        <taxon>Pseudomonadati</taxon>
        <taxon>Pseudomonadota</taxon>
        <taxon>Gammaproteobacteria</taxon>
        <taxon>Enterobacterales</taxon>
        <taxon>Yersiniaceae</taxon>
        <taxon>Rouxiella</taxon>
    </lineage>
</organism>
<reference evidence="3 4" key="2">
    <citation type="submission" date="2020-06" db="EMBL/GenBank/DDBJ databases">
        <title>Polyphasic characterization of a Rahnella strain isolated from tree sap.</title>
        <authorList>
            <person name="Kim I.S."/>
        </authorList>
    </citation>
    <scope>NUCLEOTIDE SEQUENCE [LARGE SCALE GENOMIC DNA]</scope>
    <source>
        <strain evidence="3 4">SAP-1</strain>
    </source>
</reference>
<feature type="domain" description="PPM-type phosphatase" evidence="2">
    <location>
        <begin position="175"/>
        <end position="407"/>
    </location>
</feature>
<dbReference type="PANTHER" id="PTHR43156">
    <property type="entry name" value="STAGE II SPORULATION PROTEIN E-RELATED"/>
    <property type="match status" value="1"/>
</dbReference>
<evidence type="ECO:0000313" key="3">
    <source>
        <dbReference type="EMBL" id="NMP27233.1"/>
    </source>
</evidence>
<accession>A0A848MJ40</accession>
<proteinExistence type="predicted"/>
<dbReference type="InterPro" id="IPR052016">
    <property type="entry name" value="Bact_Sigma-Reg"/>
</dbReference>
<dbReference type="Gene3D" id="3.60.40.10">
    <property type="entry name" value="PPM-type phosphatase domain"/>
    <property type="match status" value="1"/>
</dbReference>
<dbReference type="AlphaFoldDB" id="A0A848MJ40"/>
<keyword evidence="1" id="KW-0378">Hydrolase</keyword>
<keyword evidence="4" id="KW-1185">Reference proteome</keyword>
<protein>
    <submittedName>
        <fullName evidence="3">SpoIIE family protein phosphatase</fullName>
    </submittedName>
</protein>
<dbReference type="Proteomes" id="UP000585363">
    <property type="component" value="Unassembled WGS sequence"/>
</dbReference>
<reference evidence="3 4" key="1">
    <citation type="submission" date="2020-01" db="EMBL/GenBank/DDBJ databases">
        <authorList>
            <person name="Lee S.D."/>
        </authorList>
    </citation>
    <scope>NUCLEOTIDE SEQUENCE [LARGE SCALE GENOMIC DNA]</scope>
    <source>
        <strain evidence="3 4">SAP-1</strain>
    </source>
</reference>
<name>A0A848MJ40_9GAMM</name>
<dbReference type="Pfam" id="PF07228">
    <property type="entry name" value="SpoIIE"/>
    <property type="match status" value="1"/>
</dbReference>